<sequence length="119" mass="13122">MFRLNDAVRRYQAQHRSPIELRCVANTATTLSPRVNPDAAKVVASVAAVATPTSEPIDLTQLIEHLQEEGALLQHSENALLIRPAHWGQLESVSLHWRALLLHLQTNDQCEDNGAGRSA</sequence>
<proteinExistence type="predicted"/>
<gene>
    <name evidence="1" type="ORF">IZU98_03280</name>
</gene>
<evidence type="ECO:0000313" key="2">
    <source>
        <dbReference type="Proteomes" id="UP000594430"/>
    </source>
</evidence>
<name>A0A7S9Q4D2_9PSED</name>
<dbReference type="Proteomes" id="UP000594430">
    <property type="component" value="Chromosome"/>
</dbReference>
<protein>
    <submittedName>
        <fullName evidence="1">Uncharacterized protein</fullName>
    </submittedName>
</protein>
<organism evidence="1 2">
    <name type="scientific">Pseudomonas fulva</name>
    <dbReference type="NCBI Taxonomy" id="47880"/>
    <lineage>
        <taxon>Bacteria</taxon>
        <taxon>Pseudomonadati</taxon>
        <taxon>Pseudomonadota</taxon>
        <taxon>Gammaproteobacteria</taxon>
        <taxon>Pseudomonadales</taxon>
        <taxon>Pseudomonadaceae</taxon>
        <taxon>Pseudomonas</taxon>
    </lineage>
</organism>
<dbReference type="RefSeq" id="WP_196110401.1">
    <property type="nucleotide sequence ID" value="NZ_CP064943.1"/>
</dbReference>
<dbReference type="AlphaFoldDB" id="A0A7S9Q4D2"/>
<evidence type="ECO:0000313" key="1">
    <source>
        <dbReference type="EMBL" id="QPH49766.1"/>
    </source>
</evidence>
<reference evidence="1 2" key="1">
    <citation type="submission" date="2020-11" db="EMBL/GenBank/DDBJ databases">
        <title>Pseudomonas fulva producing VIM-24.</title>
        <authorList>
            <person name="Liu S."/>
        </authorList>
    </citation>
    <scope>NUCLEOTIDE SEQUENCE [LARGE SCALE GENOMIC DNA]</scope>
    <source>
        <strain evidence="1 2">ZDHY414</strain>
    </source>
</reference>
<dbReference type="EMBL" id="CP064946">
    <property type="protein sequence ID" value="QPH49766.1"/>
    <property type="molecule type" value="Genomic_DNA"/>
</dbReference>
<accession>A0A7S9Q4D2</accession>